<comment type="caution">
    <text evidence="1">The sequence shown here is derived from an EMBL/GenBank/DDBJ whole genome shotgun (WGS) entry which is preliminary data.</text>
</comment>
<name>A0ABD0LM73_9CAEN</name>
<reference evidence="1 2" key="1">
    <citation type="journal article" date="2023" name="Sci. Data">
        <title>Genome assembly of the Korean intertidal mud-creeper Batillaria attramentaria.</title>
        <authorList>
            <person name="Patra A.K."/>
            <person name="Ho P.T."/>
            <person name="Jun S."/>
            <person name="Lee S.J."/>
            <person name="Kim Y."/>
            <person name="Won Y.J."/>
        </authorList>
    </citation>
    <scope>NUCLEOTIDE SEQUENCE [LARGE SCALE GENOMIC DNA]</scope>
    <source>
        <strain evidence="1">Wonlab-2016</strain>
    </source>
</reference>
<sequence length="84" mass="8840">MHGSLAGTSCHNTGSLKSGQAAFAGVPNYNTPSIKFMSIFIACITCQMERASRQRGFSAAGHLIREGDPSVCRYLRASALSTSG</sequence>
<keyword evidence="2" id="KW-1185">Reference proteome</keyword>
<dbReference type="AlphaFoldDB" id="A0ABD0LM73"/>
<evidence type="ECO:0000313" key="1">
    <source>
        <dbReference type="EMBL" id="KAK7500615.1"/>
    </source>
</evidence>
<proteinExistence type="predicted"/>
<protein>
    <submittedName>
        <fullName evidence="1">Uncharacterized protein</fullName>
    </submittedName>
</protein>
<dbReference type="Proteomes" id="UP001519460">
    <property type="component" value="Unassembled WGS sequence"/>
</dbReference>
<evidence type="ECO:0000313" key="2">
    <source>
        <dbReference type="Proteomes" id="UP001519460"/>
    </source>
</evidence>
<organism evidence="1 2">
    <name type="scientific">Batillaria attramentaria</name>
    <dbReference type="NCBI Taxonomy" id="370345"/>
    <lineage>
        <taxon>Eukaryota</taxon>
        <taxon>Metazoa</taxon>
        <taxon>Spiralia</taxon>
        <taxon>Lophotrochozoa</taxon>
        <taxon>Mollusca</taxon>
        <taxon>Gastropoda</taxon>
        <taxon>Caenogastropoda</taxon>
        <taxon>Sorbeoconcha</taxon>
        <taxon>Cerithioidea</taxon>
        <taxon>Batillariidae</taxon>
        <taxon>Batillaria</taxon>
    </lineage>
</organism>
<accession>A0ABD0LM73</accession>
<dbReference type="EMBL" id="JACVVK020000036">
    <property type="protein sequence ID" value="KAK7500615.1"/>
    <property type="molecule type" value="Genomic_DNA"/>
</dbReference>
<gene>
    <name evidence="1" type="ORF">BaRGS_00008190</name>
</gene>